<evidence type="ECO:0000313" key="2">
    <source>
        <dbReference type="EMBL" id="MBE1491930.1"/>
    </source>
</evidence>
<dbReference type="AlphaFoldDB" id="A0A927ME07"/>
<feature type="region of interest" description="Disordered" evidence="1">
    <location>
        <begin position="221"/>
        <end position="275"/>
    </location>
</feature>
<evidence type="ECO:0000313" key="3">
    <source>
        <dbReference type="Proteomes" id="UP000649753"/>
    </source>
</evidence>
<dbReference type="RefSeq" id="WP_192770913.1">
    <property type="nucleotide sequence ID" value="NZ_JADBEB010000001.1"/>
</dbReference>
<proteinExistence type="predicted"/>
<organism evidence="2 3">
    <name type="scientific">Plantactinospora soyae</name>
    <dbReference type="NCBI Taxonomy" id="1544732"/>
    <lineage>
        <taxon>Bacteria</taxon>
        <taxon>Bacillati</taxon>
        <taxon>Actinomycetota</taxon>
        <taxon>Actinomycetes</taxon>
        <taxon>Micromonosporales</taxon>
        <taxon>Micromonosporaceae</taxon>
        <taxon>Plantactinospora</taxon>
    </lineage>
</organism>
<accession>A0A927ME07</accession>
<name>A0A927ME07_9ACTN</name>
<dbReference type="EMBL" id="JADBEB010000001">
    <property type="protein sequence ID" value="MBE1491930.1"/>
    <property type="molecule type" value="Genomic_DNA"/>
</dbReference>
<reference evidence="2" key="1">
    <citation type="submission" date="2020-10" db="EMBL/GenBank/DDBJ databases">
        <title>Sequencing the genomes of 1000 actinobacteria strains.</title>
        <authorList>
            <person name="Klenk H.-P."/>
        </authorList>
    </citation>
    <scope>NUCLEOTIDE SEQUENCE</scope>
    <source>
        <strain evidence="2">DSM 46832</strain>
    </source>
</reference>
<evidence type="ECO:0008006" key="4">
    <source>
        <dbReference type="Google" id="ProtNLM"/>
    </source>
</evidence>
<sequence length="468" mass="49296">MAPPQVETTDLDRPAIRPTDLLASVTLYPPDGRGGTGSGADPTATVRCGRPLSYPVPAGDLPAPLRRRVGTTGERYFGVLFAFDLAALPVGHRYTTARLQVGLADPRILAIRLDMDADTLGLGYGPRGMFAASDTAARTIGAGAGRPDWLGRLLPRSGEARPWPTGTQSHRFGWVYYDPDGNRPVPRNLVLHALLAAPAEAATLAGTITVHVDVARSLRGRRHPIPGDLRDAVPFVEPLPPAEPEPAEPESAESGTGTPAPGRASLGAPPWEAGGGRPTAAAVRLCVAADVEGYSRHGNASAARIQHHLVRMLAVARSAAGLDESAVDVQPQGDGQFAILPAGIDESVVIPEFLTGLGHALAQANSELGDDRVRLRVALHRGLVEPAPNGWVGTSAIAVHRLLDSPPVRAALRAHTGGGFVVVVPDFLYQDVILPGQMAADDYTDVTVELPEKNFVARSWLRVCAVPH</sequence>
<comment type="caution">
    <text evidence="2">The sequence shown here is derived from an EMBL/GenBank/DDBJ whole genome shotgun (WGS) entry which is preliminary data.</text>
</comment>
<protein>
    <recommendedName>
        <fullName evidence="4">Guanylate cyclase domain-containing protein</fullName>
    </recommendedName>
</protein>
<dbReference type="Proteomes" id="UP000649753">
    <property type="component" value="Unassembled WGS sequence"/>
</dbReference>
<gene>
    <name evidence="2" type="ORF">H4W31_007568</name>
</gene>
<evidence type="ECO:0000256" key="1">
    <source>
        <dbReference type="SAM" id="MobiDB-lite"/>
    </source>
</evidence>
<keyword evidence="3" id="KW-1185">Reference proteome</keyword>